<feature type="signal peptide" evidence="2">
    <location>
        <begin position="1"/>
        <end position="35"/>
    </location>
</feature>
<accession>A0A833RA29</accession>
<dbReference type="Proteomes" id="UP000623129">
    <property type="component" value="Unassembled WGS sequence"/>
</dbReference>
<feature type="chain" id="PRO_5032984251" evidence="2">
    <location>
        <begin position="36"/>
        <end position="88"/>
    </location>
</feature>
<comment type="caution">
    <text evidence="3">The sequence shown here is derived from an EMBL/GenBank/DDBJ whole genome shotgun (WGS) entry which is preliminary data.</text>
</comment>
<protein>
    <submittedName>
        <fullName evidence="3">Uncharacterized protein</fullName>
    </submittedName>
</protein>
<feature type="region of interest" description="Disordered" evidence="1">
    <location>
        <begin position="55"/>
        <end position="88"/>
    </location>
</feature>
<organism evidence="3 4">
    <name type="scientific">Carex littledalei</name>
    <dbReference type="NCBI Taxonomy" id="544730"/>
    <lineage>
        <taxon>Eukaryota</taxon>
        <taxon>Viridiplantae</taxon>
        <taxon>Streptophyta</taxon>
        <taxon>Embryophyta</taxon>
        <taxon>Tracheophyta</taxon>
        <taxon>Spermatophyta</taxon>
        <taxon>Magnoliopsida</taxon>
        <taxon>Liliopsida</taxon>
        <taxon>Poales</taxon>
        <taxon>Cyperaceae</taxon>
        <taxon>Cyperoideae</taxon>
        <taxon>Cariceae</taxon>
        <taxon>Carex</taxon>
        <taxon>Carex subgen. Euthyceras</taxon>
    </lineage>
</organism>
<gene>
    <name evidence="3" type="ORF">FCM35_KLT02043</name>
</gene>
<sequence length="88" mass="9538">MILMRKVKGNNLYSSLLLAVLTCLLLVQYTPPTDGARTSNFLNLEPLPLLAPAHALSSTMHGKGNSTDDDLLSNDKRKTPTGPNPLHN</sequence>
<keyword evidence="4" id="KW-1185">Reference proteome</keyword>
<dbReference type="EMBL" id="SWLB01000011">
    <property type="protein sequence ID" value="KAF3332466.1"/>
    <property type="molecule type" value="Genomic_DNA"/>
</dbReference>
<evidence type="ECO:0000313" key="3">
    <source>
        <dbReference type="EMBL" id="KAF3332466.1"/>
    </source>
</evidence>
<proteinExistence type="predicted"/>
<reference evidence="3" key="1">
    <citation type="submission" date="2020-01" db="EMBL/GenBank/DDBJ databases">
        <title>Genome sequence of Kobresia littledalei, the first chromosome-level genome in the family Cyperaceae.</title>
        <authorList>
            <person name="Qu G."/>
        </authorList>
    </citation>
    <scope>NUCLEOTIDE SEQUENCE</scope>
    <source>
        <strain evidence="3">C.B.Clarke</strain>
        <tissue evidence="3">Leaf</tissue>
    </source>
</reference>
<evidence type="ECO:0000313" key="4">
    <source>
        <dbReference type="Proteomes" id="UP000623129"/>
    </source>
</evidence>
<keyword evidence="2" id="KW-0732">Signal</keyword>
<name>A0A833RA29_9POAL</name>
<dbReference type="AlphaFoldDB" id="A0A833RA29"/>
<evidence type="ECO:0000256" key="1">
    <source>
        <dbReference type="SAM" id="MobiDB-lite"/>
    </source>
</evidence>
<evidence type="ECO:0000256" key="2">
    <source>
        <dbReference type="SAM" id="SignalP"/>
    </source>
</evidence>